<evidence type="ECO:0000256" key="1">
    <source>
        <dbReference type="SAM" id="Phobius"/>
    </source>
</evidence>
<dbReference type="AlphaFoldDB" id="A0A0A9EIA3"/>
<name>A0A0A9EIA3_ARUDO</name>
<dbReference type="EMBL" id="GBRH01200325">
    <property type="protein sequence ID" value="JAD97570.1"/>
    <property type="molecule type" value="Transcribed_RNA"/>
</dbReference>
<organism evidence="2">
    <name type="scientific">Arundo donax</name>
    <name type="common">Giant reed</name>
    <name type="synonym">Donax arundinaceus</name>
    <dbReference type="NCBI Taxonomy" id="35708"/>
    <lineage>
        <taxon>Eukaryota</taxon>
        <taxon>Viridiplantae</taxon>
        <taxon>Streptophyta</taxon>
        <taxon>Embryophyta</taxon>
        <taxon>Tracheophyta</taxon>
        <taxon>Spermatophyta</taxon>
        <taxon>Magnoliopsida</taxon>
        <taxon>Liliopsida</taxon>
        <taxon>Poales</taxon>
        <taxon>Poaceae</taxon>
        <taxon>PACMAD clade</taxon>
        <taxon>Arundinoideae</taxon>
        <taxon>Arundineae</taxon>
        <taxon>Arundo</taxon>
    </lineage>
</organism>
<keyword evidence="1" id="KW-1133">Transmembrane helix</keyword>
<keyword evidence="1" id="KW-0472">Membrane</keyword>
<feature type="transmembrane region" description="Helical" evidence="1">
    <location>
        <begin position="6"/>
        <end position="27"/>
    </location>
</feature>
<keyword evidence="1" id="KW-0812">Transmembrane</keyword>
<evidence type="ECO:0000313" key="2">
    <source>
        <dbReference type="EMBL" id="JAD97570.1"/>
    </source>
</evidence>
<proteinExistence type="predicted"/>
<protein>
    <submittedName>
        <fullName evidence="2">Uncharacterized protein</fullName>
    </submittedName>
</protein>
<reference evidence="2" key="1">
    <citation type="submission" date="2014-09" db="EMBL/GenBank/DDBJ databases">
        <authorList>
            <person name="Magalhaes I.L.F."/>
            <person name="Oliveira U."/>
            <person name="Santos F.R."/>
            <person name="Vidigal T.H.D.A."/>
            <person name="Brescovit A.D."/>
            <person name="Santos A.J."/>
        </authorList>
    </citation>
    <scope>NUCLEOTIDE SEQUENCE</scope>
    <source>
        <tissue evidence="2">Shoot tissue taken approximately 20 cm above the soil surface</tissue>
    </source>
</reference>
<reference evidence="2" key="2">
    <citation type="journal article" date="2015" name="Data Brief">
        <title>Shoot transcriptome of the giant reed, Arundo donax.</title>
        <authorList>
            <person name="Barrero R.A."/>
            <person name="Guerrero F.D."/>
            <person name="Moolhuijzen P."/>
            <person name="Goolsby J.A."/>
            <person name="Tidwell J."/>
            <person name="Bellgard S.E."/>
            <person name="Bellgard M.I."/>
        </authorList>
    </citation>
    <scope>NUCLEOTIDE SEQUENCE</scope>
    <source>
        <tissue evidence="2">Shoot tissue taken approximately 20 cm above the soil surface</tissue>
    </source>
</reference>
<accession>A0A0A9EIA3</accession>
<sequence length="83" mass="9242">MCVVVLWGGSICGPLVALSFVIFPILCRYTLMALVVNSVVTGRGMVFDNKARTARHKLAQCRFGEQLTMTSLFVTDAWRSCKR</sequence>